<feature type="transmembrane region" description="Helical" evidence="10">
    <location>
        <begin position="426"/>
        <end position="447"/>
    </location>
</feature>
<keyword evidence="3" id="KW-0813">Transport</keyword>
<feature type="compositionally biased region" description="Basic and acidic residues" evidence="9">
    <location>
        <begin position="19"/>
        <end position="39"/>
    </location>
</feature>
<comment type="subcellular location">
    <subcellularLocation>
        <location evidence="1">Membrane</location>
        <topology evidence="1">Multi-pass membrane protein</topology>
    </subcellularLocation>
</comment>
<dbReference type="SMART" id="SM00924">
    <property type="entry name" value="MgtE_N"/>
    <property type="match status" value="1"/>
</dbReference>
<dbReference type="GO" id="GO:0008324">
    <property type="term" value="F:monoatomic cation transmembrane transporter activity"/>
    <property type="evidence" value="ECO:0007669"/>
    <property type="project" value="InterPro"/>
</dbReference>
<organism evidence="12 13">
    <name type="scientific">Pontibaca methylaminivorans</name>
    <dbReference type="NCBI Taxonomy" id="515897"/>
    <lineage>
        <taxon>Bacteria</taxon>
        <taxon>Pseudomonadati</taxon>
        <taxon>Pseudomonadota</taxon>
        <taxon>Alphaproteobacteria</taxon>
        <taxon>Rhodobacterales</taxon>
        <taxon>Roseobacteraceae</taxon>
        <taxon>Pontibaca</taxon>
    </lineage>
</organism>
<feature type="domain" description="CBS" evidence="11">
    <location>
        <begin position="244"/>
        <end position="301"/>
    </location>
</feature>
<dbReference type="PANTHER" id="PTHR41394">
    <property type="entry name" value="MAGNESIUM TRANSPORTER MGTE"/>
    <property type="match status" value="1"/>
</dbReference>
<dbReference type="Pfam" id="PF00571">
    <property type="entry name" value="CBS"/>
    <property type="match status" value="2"/>
</dbReference>
<dbReference type="InterPro" id="IPR036739">
    <property type="entry name" value="SLC41_membr_dom_sf"/>
</dbReference>
<feature type="region of interest" description="Disordered" evidence="9">
    <location>
        <begin position="1"/>
        <end position="39"/>
    </location>
</feature>
<keyword evidence="8" id="KW-0129">CBS domain</keyword>
<dbReference type="OrthoDB" id="9790355at2"/>
<dbReference type="RefSeq" id="WP_076650226.1">
    <property type="nucleotide sequence ID" value="NZ_FTPS01000002.1"/>
</dbReference>
<evidence type="ECO:0000256" key="8">
    <source>
        <dbReference type="PROSITE-ProRule" id="PRU00703"/>
    </source>
</evidence>
<dbReference type="InterPro" id="IPR046342">
    <property type="entry name" value="CBS_dom_sf"/>
</dbReference>
<dbReference type="InterPro" id="IPR038076">
    <property type="entry name" value="MgtE_N_sf"/>
</dbReference>
<feature type="domain" description="CBS" evidence="11">
    <location>
        <begin position="169"/>
        <end position="242"/>
    </location>
</feature>
<keyword evidence="13" id="KW-1185">Reference proteome</keyword>
<dbReference type="Proteomes" id="UP000192455">
    <property type="component" value="Unassembled WGS sequence"/>
</dbReference>
<dbReference type="InterPro" id="IPR006668">
    <property type="entry name" value="Mg_transptr_MgtE_intracell_dom"/>
</dbReference>
<evidence type="ECO:0000256" key="7">
    <source>
        <dbReference type="ARBA" id="ARBA00023136"/>
    </source>
</evidence>
<sequence>MQNVTGKESGKDSGGASDRNSDRDSDRDPGGDDGEVRKRLERLLAARDNDAEITAALADEDADSISQAISNMPAEQIQRICALLDPDICAEVLTNLAPEEEAEAVSGLDAEHVSAVIDVMPPRDAASVIASAAPDLAEEMLARHYVPATMAADARSRRKHAPGTAGHLMTTNFVRLDGAMSVAEAIERMRRTDPFHDMPNNLYVVAPEGPSEGPPEVRRERLLGAISLRDLVMSDAGRPVSEVMETDLVTLAPEAADDEAAALLSRDKLLALPVTDRDGMLLGIIPADDAIGVVAARLRRLYAKSVGGDAEAMARMSPAEAARTRVPWLLGTIVLELGAGLVIAHFNEVLERVILLASFMPVISAVSGNVGLQAAAITVRALDTGRLSSLPGALLKETATALLMALVCGLFLGTIAMVWSHHVMLAAVIAISMVFSMLTAGLMGTLIPMVSRRLGFDPATTAGPFETAFQDVVGFAVFLGLATLMVDKIS</sequence>
<dbReference type="InterPro" id="IPR006667">
    <property type="entry name" value="SLC41_membr_dom"/>
</dbReference>
<feature type="transmembrane region" description="Helical" evidence="10">
    <location>
        <begin position="399"/>
        <end position="419"/>
    </location>
</feature>
<feature type="transmembrane region" description="Helical" evidence="10">
    <location>
        <begin position="467"/>
        <end position="486"/>
    </location>
</feature>
<evidence type="ECO:0000256" key="10">
    <source>
        <dbReference type="SAM" id="Phobius"/>
    </source>
</evidence>
<evidence type="ECO:0000256" key="3">
    <source>
        <dbReference type="ARBA" id="ARBA00022448"/>
    </source>
</evidence>
<dbReference type="GO" id="GO:0016020">
    <property type="term" value="C:membrane"/>
    <property type="evidence" value="ECO:0007669"/>
    <property type="project" value="UniProtKB-SubCell"/>
</dbReference>
<accession>A0A1R3X6T1</accession>
<evidence type="ECO:0000256" key="6">
    <source>
        <dbReference type="ARBA" id="ARBA00022989"/>
    </source>
</evidence>
<evidence type="ECO:0000256" key="9">
    <source>
        <dbReference type="SAM" id="MobiDB-lite"/>
    </source>
</evidence>
<evidence type="ECO:0000313" key="12">
    <source>
        <dbReference type="EMBL" id="SIT86603.1"/>
    </source>
</evidence>
<keyword evidence="5" id="KW-0460">Magnesium</keyword>
<keyword evidence="4 10" id="KW-0812">Transmembrane</keyword>
<name>A0A1R3X6T1_9RHOB</name>
<gene>
    <name evidence="12" type="ORF">SAMN05421849_2339</name>
</gene>
<dbReference type="Gene3D" id="3.10.580.10">
    <property type="entry name" value="CBS-domain"/>
    <property type="match status" value="1"/>
</dbReference>
<feature type="transmembrane region" description="Helical" evidence="10">
    <location>
        <begin position="326"/>
        <end position="346"/>
    </location>
</feature>
<proteinExistence type="inferred from homology"/>
<reference evidence="12 13" key="1">
    <citation type="submission" date="2017-01" db="EMBL/GenBank/DDBJ databases">
        <authorList>
            <person name="Mah S.A."/>
            <person name="Swanson W.J."/>
            <person name="Moy G.W."/>
            <person name="Vacquier V.D."/>
        </authorList>
    </citation>
    <scope>NUCLEOTIDE SEQUENCE [LARGE SCALE GENOMIC DNA]</scope>
    <source>
        <strain evidence="12 13">DSM 21219</strain>
    </source>
</reference>
<dbReference type="SUPFAM" id="SSF158791">
    <property type="entry name" value="MgtE N-terminal domain-like"/>
    <property type="match status" value="1"/>
</dbReference>
<evidence type="ECO:0000256" key="2">
    <source>
        <dbReference type="ARBA" id="ARBA00009749"/>
    </source>
</evidence>
<keyword evidence="6 10" id="KW-1133">Transmembrane helix</keyword>
<dbReference type="EMBL" id="FTPS01000002">
    <property type="protein sequence ID" value="SIT86603.1"/>
    <property type="molecule type" value="Genomic_DNA"/>
</dbReference>
<evidence type="ECO:0000313" key="13">
    <source>
        <dbReference type="Proteomes" id="UP000192455"/>
    </source>
</evidence>
<dbReference type="Pfam" id="PF03448">
    <property type="entry name" value="MgtE_N"/>
    <property type="match status" value="1"/>
</dbReference>
<comment type="similarity">
    <text evidence="2">Belongs to the SLC41A transporter family.</text>
</comment>
<dbReference type="AlphaFoldDB" id="A0A1R3X6T1"/>
<dbReference type="CDD" id="cd04606">
    <property type="entry name" value="CBS_pair_Mg_transporter"/>
    <property type="match status" value="1"/>
</dbReference>
<feature type="transmembrane region" description="Helical" evidence="10">
    <location>
        <begin position="353"/>
        <end position="379"/>
    </location>
</feature>
<dbReference type="Gene3D" id="1.25.60.10">
    <property type="entry name" value="MgtE N-terminal domain-like"/>
    <property type="match status" value="1"/>
</dbReference>
<dbReference type="PANTHER" id="PTHR41394:SF5">
    <property type="entry name" value="SLC41A_MGTE INTEGRAL MEMBRANE DOMAIN-CONTAINING PROTEIN"/>
    <property type="match status" value="1"/>
</dbReference>
<dbReference type="SUPFAM" id="SSF54631">
    <property type="entry name" value="CBS-domain pair"/>
    <property type="match status" value="1"/>
</dbReference>
<dbReference type="InterPro" id="IPR000644">
    <property type="entry name" value="CBS_dom"/>
</dbReference>
<dbReference type="STRING" id="515897.SAMN05421849_2339"/>
<evidence type="ECO:0000256" key="5">
    <source>
        <dbReference type="ARBA" id="ARBA00022842"/>
    </source>
</evidence>
<dbReference type="Gene3D" id="1.10.357.20">
    <property type="entry name" value="SLC41 divalent cation transporters, integral membrane domain"/>
    <property type="match status" value="1"/>
</dbReference>
<evidence type="ECO:0000256" key="1">
    <source>
        <dbReference type="ARBA" id="ARBA00004141"/>
    </source>
</evidence>
<dbReference type="PROSITE" id="PS51371">
    <property type="entry name" value="CBS"/>
    <property type="match status" value="2"/>
</dbReference>
<keyword evidence="7 10" id="KW-0472">Membrane</keyword>
<protein>
    <submittedName>
        <fullName evidence="12">Magnesium transporter</fullName>
    </submittedName>
</protein>
<dbReference type="Pfam" id="PF01769">
    <property type="entry name" value="MgtE"/>
    <property type="match status" value="1"/>
</dbReference>
<evidence type="ECO:0000259" key="11">
    <source>
        <dbReference type="PROSITE" id="PS51371"/>
    </source>
</evidence>
<evidence type="ECO:0000256" key="4">
    <source>
        <dbReference type="ARBA" id="ARBA00022692"/>
    </source>
</evidence>
<dbReference type="SUPFAM" id="SSF161093">
    <property type="entry name" value="MgtE membrane domain-like"/>
    <property type="match status" value="1"/>
</dbReference>